<reference evidence="11" key="1">
    <citation type="journal article" date="2024" name="Antonie Van Leeuwenhoek">
        <title>Bradyrhizobium ontarionense sp. nov., a novel bacterial symbiont isolated from Aeschynomene indica (Indian jointvetch), harbours photosynthesis, nitrogen fixation and nitrous oxide (N2O) reductase genes.</title>
        <authorList>
            <person name="Bromfield E.S.P."/>
            <person name="Cloutier S."/>
        </authorList>
    </citation>
    <scope>NUCLEOTIDE SEQUENCE</scope>
    <source>
        <strain evidence="11">A19</strain>
    </source>
</reference>
<feature type="chain" id="PRO_5045228073" description="Ammonium transporter" evidence="9">
    <location>
        <begin position="30"/>
        <end position="436"/>
    </location>
</feature>
<evidence type="ECO:0000256" key="5">
    <source>
        <dbReference type="ARBA" id="ARBA00022989"/>
    </source>
</evidence>
<feature type="transmembrane region" description="Helical" evidence="8">
    <location>
        <begin position="194"/>
        <end position="216"/>
    </location>
</feature>
<accession>A0ABY3R3X5</accession>
<evidence type="ECO:0000259" key="10">
    <source>
        <dbReference type="Pfam" id="PF00909"/>
    </source>
</evidence>
<comment type="similarity">
    <text evidence="2 8">Belongs to the ammonia transporter channel (TC 1.A.11.2) family.</text>
</comment>
<dbReference type="Pfam" id="PF00909">
    <property type="entry name" value="Ammonium_transp"/>
    <property type="match status" value="1"/>
</dbReference>
<evidence type="ECO:0000313" key="12">
    <source>
        <dbReference type="Proteomes" id="UP001431010"/>
    </source>
</evidence>
<protein>
    <recommendedName>
        <fullName evidence="8">Ammonium transporter</fullName>
    </recommendedName>
</protein>
<sequence length="436" mass="45281">MGTCASRCLRAPAALVATAAVAFTTPALAATPSTIDPADTAWMIVATALVLMMTIPGLALFYSGMVRKKNVLATMAQSLSAVMIISILWVAFGYSLAFVGDGTWIGSLDRAFLAGMGMDSVHPGARTIPEALFMLYQMTFAIITVALVAGSVADRMRFSAYLLFGIAWFIFVYVPLAHWIWGGGFLAQIGVVDFAGGLVVHLSAGTGGLVAALVMGRRQGYGSENLSPFDLSLAVVGTGLLWVGWFGFNGGSALGANAHAVMAILTTHLAACAGAITWGALEWSTRRKPSVLGMISGAVAGLGTITPASGFVAPWHGLVIGALAGIICYWACTSLKHRFNYDDSLDVFGVHGIGGLTGTLLAGVFATAAIGGTAGLIEGNPKQLLAQLYGVAVTLVWSGGVTWGLLKLVSAFVPLRVSREHELEGLDISQHGEALQ</sequence>
<feature type="transmembrane region" description="Helical" evidence="8">
    <location>
        <begin position="228"/>
        <end position="248"/>
    </location>
</feature>
<dbReference type="InterPro" id="IPR024041">
    <property type="entry name" value="NH4_transpt_AmtB-like_dom"/>
</dbReference>
<dbReference type="EMBL" id="CP088156">
    <property type="protein sequence ID" value="UFZ02011.1"/>
    <property type="molecule type" value="Genomic_DNA"/>
</dbReference>
<evidence type="ECO:0000313" key="11">
    <source>
        <dbReference type="EMBL" id="UFZ02011.1"/>
    </source>
</evidence>
<evidence type="ECO:0000256" key="4">
    <source>
        <dbReference type="ARBA" id="ARBA00022692"/>
    </source>
</evidence>
<evidence type="ECO:0000256" key="3">
    <source>
        <dbReference type="ARBA" id="ARBA00022448"/>
    </source>
</evidence>
<keyword evidence="3 8" id="KW-0813">Transport</keyword>
<name>A0ABY3R3X5_9BRAD</name>
<dbReference type="RefSeq" id="WP_231317804.1">
    <property type="nucleotide sequence ID" value="NZ_CP088156.1"/>
</dbReference>
<feature type="transmembrane region" description="Helical" evidence="8">
    <location>
        <begin position="160"/>
        <end position="182"/>
    </location>
</feature>
<feature type="transmembrane region" description="Helical" evidence="8">
    <location>
        <begin position="260"/>
        <end position="279"/>
    </location>
</feature>
<keyword evidence="6 8" id="KW-0472">Membrane</keyword>
<dbReference type="PROSITE" id="PS01219">
    <property type="entry name" value="AMMONIUM_TRANSP"/>
    <property type="match status" value="1"/>
</dbReference>
<feature type="transmembrane region" description="Helical" evidence="8">
    <location>
        <begin position="39"/>
        <end position="62"/>
    </location>
</feature>
<evidence type="ECO:0000256" key="6">
    <source>
        <dbReference type="ARBA" id="ARBA00023136"/>
    </source>
</evidence>
<dbReference type="SUPFAM" id="SSF111352">
    <property type="entry name" value="Ammonium transporter"/>
    <property type="match status" value="1"/>
</dbReference>
<feature type="signal peptide" evidence="9">
    <location>
        <begin position="1"/>
        <end position="29"/>
    </location>
</feature>
<gene>
    <name evidence="11" type="ORF">LQG66_22180</name>
</gene>
<feature type="transmembrane region" description="Helical" evidence="8">
    <location>
        <begin position="291"/>
        <end position="309"/>
    </location>
</feature>
<dbReference type="PANTHER" id="PTHR43029:SF10">
    <property type="entry name" value="AMMONIUM TRANSPORTER MEP2"/>
    <property type="match status" value="1"/>
</dbReference>
<evidence type="ECO:0000256" key="1">
    <source>
        <dbReference type="ARBA" id="ARBA00004141"/>
    </source>
</evidence>
<evidence type="ECO:0000256" key="9">
    <source>
        <dbReference type="SAM" id="SignalP"/>
    </source>
</evidence>
<dbReference type="Gene3D" id="1.10.3430.10">
    <property type="entry name" value="Ammonium transporter AmtB like domains"/>
    <property type="match status" value="1"/>
</dbReference>
<keyword evidence="12" id="KW-1185">Reference proteome</keyword>
<feature type="transmembrane region" description="Helical" evidence="8">
    <location>
        <begin position="353"/>
        <end position="377"/>
    </location>
</feature>
<keyword evidence="5 8" id="KW-1133">Transmembrane helix</keyword>
<evidence type="ECO:0000256" key="8">
    <source>
        <dbReference type="RuleBase" id="RU362002"/>
    </source>
</evidence>
<proteinExistence type="inferred from homology"/>
<keyword evidence="4 8" id="KW-0812">Transmembrane</keyword>
<dbReference type="InterPro" id="IPR018047">
    <property type="entry name" value="Ammonium_transpt_CS"/>
</dbReference>
<keyword evidence="9" id="KW-0732">Signal</keyword>
<dbReference type="InterPro" id="IPR001905">
    <property type="entry name" value="Ammonium_transpt"/>
</dbReference>
<dbReference type="Proteomes" id="UP001431010">
    <property type="component" value="Chromosome"/>
</dbReference>
<organism evidence="11 12">
    <name type="scientific">Bradyrhizobium ontarionense</name>
    <dbReference type="NCBI Taxonomy" id="2898149"/>
    <lineage>
        <taxon>Bacteria</taxon>
        <taxon>Pseudomonadati</taxon>
        <taxon>Pseudomonadota</taxon>
        <taxon>Alphaproteobacteria</taxon>
        <taxon>Hyphomicrobiales</taxon>
        <taxon>Nitrobacteraceae</taxon>
        <taxon>Bradyrhizobium</taxon>
    </lineage>
</organism>
<keyword evidence="7 8" id="KW-0924">Ammonia transport</keyword>
<dbReference type="PANTHER" id="PTHR43029">
    <property type="entry name" value="AMMONIUM TRANSPORTER MEP2"/>
    <property type="match status" value="1"/>
</dbReference>
<evidence type="ECO:0000256" key="2">
    <source>
        <dbReference type="ARBA" id="ARBA00005887"/>
    </source>
</evidence>
<dbReference type="NCBIfam" id="TIGR00836">
    <property type="entry name" value="amt"/>
    <property type="match status" value="1"/>
</dbReference>
<evidence type="ECO:0000256" key="7">
    <source>
        <dbReference type="ARBA" id="ARBA00023177"/>
    </source>
</evidence>
<comment type="subcellular location">
    <subcellularLocation>
        <location evidence="8">Cell membrane</location>
        <topology evidence="8">Multi-pass membrane protein</topology>
    </subcellularLocation>
    <subcellularLocation>
        <location evidence="1">Membrane</location>
        <topology evidence="1">Multi-pass membrane protein</topology>
    </subcellularLocation>
</comment>
<feature type="domain" description="Ammonium transporter AmtB-like" evidence="10">
    <location>
        <begin position="41"/>
        <end position="434"/>
    </location>
</feature>
<feature type="transmembrane region" description="Helical" evidence="8">
    <location>
        <begin position="133"/>
        <end position="153"/>
    </location>
</feature>
<feature type="transmembrane region" description="Helical" evidence="8">
    <location>
        <begin position="315"/>
        <end position="332"/>
    </location>
</feature>
<feature type="transmembrane region" description="Helical" evidence="8">
    <location>
        <begin position="389"/>
        <end position="409"/>
    </location>
</feature>
<dbReference type="InterPro" id="IPR029020">
    <property type="entry name" value="Ammonium/urea_transptr"/>
</dbReference>